<accession>A0ACC1NT40</accession>
<comment type="caution">
    <text evidence="1">The sequence shown here is derived from an EMBL/GenBank/DDBJ whole genome shotgun (WGS) entry which is preliminary data.</text>
</comment>
<dbReference type="EMBL" id="JANJQO010000119">
    <property type="protein sequence ID" value="KAJ2981641.1"/>
    <property type="molecule type" value="Genomic_DNA"/>
</dbReference>
<evidence type="ECO:0000313" key="1">
    <source>
        <dbReference type="EMBL" id="KAJ2981641.1"/>
    </source>
</evidence>
<dbReference type="Proteomes" id="UP001143910">
    <property type="component" value="Unassembled WGS sequence"/>
</dbReference>
<gene>
    <name evidence="1" type="ORF">NQ176_g1899</name>
</gene>
<protein>
    <submittedName>
        <fullName evidence="1">Uncharacterized protein</fullName>
    </submittedName>
</protein>
<evidence type="ECO:0000313" key="2">
    <source>
        <dbReference type="Proteomes" id="UP001143910"/>
    </source>
</evidence>
<sequence>MDLTAKARERVDEFVARNVKYSENFTPTPPISKLMEIARGNPIGNVVILTCADPRIIPEEFFDFGRCKAAVIRTAGGRSMDCMRSLQILDTVGNVGTVIVVHHTDCGGLTITDDDVRQRMVERNAEEAAKVPLSQKFGTYKDIGLDESIRQDCAEIKAAPFLRKDLLVVGFAYDVATGLLREVV</sequence>
<reference evidence="1" key="1">
    <citation type="submission" date="2022-08" db="EMBL/GenBank/DDBJ databases">
        <title>Genome Sequence of Lecanicillium fungicola.</title>
        <authorList>
            <person name="Buettner E."/>
        </authorList>
    </citation>
    <scope>NUCLEOTIDE SEQUENCE</scope>
    <source>
        <strain evidence="1">Babe33</strain>
    </source>
</reference>
<name>A0ACC1NT40_9HYPO</name>
<keyword evidence="2" id="KW-1185">Reference proteome</keyword>
<organism evidence="1 2">
    <name type="scientific">Zarea fungicola</name>
    <dbReference type="NCBI Taxonomy" id="93591"/>
    <lineage>
        <taxon>Eukaryota</taxon>
        <taxon>Fungi</taxon>
        <taxon>Dikarya</taxon>
        <taxon>Ascomycota</taxon>
        <taxon>Pezizomycotina</taxon>
        <taxon>Sordariomycetes</taxon>
        <taxon>Hypocreomycetidae</taxon>
        <taxon>Hypocreales</taxon>
        <taxon>Cordycipitaceae</taxon>
        <taxon>Zarea</taxon>
    </lineage>
</organism>
<proteinExistence type="predicted"/>